<evidence type="ECO:0000256" key="7">
    <source>
        <dbReference type="PROSITE-ProRule" id="PRU01373"/>
    </source>
</evidence>
<dbReference type="GO" id="GO:0071555">
    <property type="term" value="P:cell wall organization"/>
    <property type="evidence" value="ECO:0007669"/>
    <property type="project" value="UniProtKB-UniRule"/>
</dbReference>
<dbReference type="AlphaFoldDB" id="A0A2J7TEA6"/>
<dbReference type="PANTHER" id="PTHR41533">
    <property type="entry name" value="L,D-TRANSPEPTIDASE HI_1667-RELATED"/>
    <property type="match status" value="1"/>
</dbReference>
<evidence type="ECO:0000256" key="1">
    <source>
        <dbReference type="ARBA" id="ARBA00004752"/>
    </source>
</evidence>
<dbReference type="InterPro" id="IPR005490">
    <property type="entry name" value="LD_TPept_cat_dom"/>
</dbReference>
<dbReference type="CDD" id="cd16913">
    <property type="entry name" value="YkuD_like"/>
    <property type="match status" value="1"/>
</dbReference>
<keyword evidence="3" id="KW-0808">Transferase</keyword>
<name>A0A2J7TEA6_METSI</name>
<reference evidence="9 10" key="1">
    <citation type="submission" date="2017-10" db="EMBL/GenBank/DDBJ databases">
        <title>Genome announcement of Methylocella silvestris TVC from permafrost.</title>
        <authorList>
            <person name="Wang J."/>
            <person name="Geng K."/>
            <person name="Ul-Haque F."/>
            <person name="Crombie A.T."/>
            <person name="Street L.E."/>
            <person name="Wookey P.A."/>
            <person name="Murrell J.C."/>
            <person name="Pratscher J."/>
        </authorList>
    </citation>
    <scope>NUCLEOTIDE SEQUENCE [LARGE SCALE GENOMIC DNA]</scope>
    <source>
        <strain evidence="9 10">TVC</strain>
    </source>
</reference>
<evidence type="ECO:0000259" key="8">
    <source>
        <dbReference type="PROSITE" id="PS52029"/>
    </source>
</evidence>
<dbReference type="OrthoDB" id="9778545at2"/>
<organism evidence="9 10">
    <name type="scientific">Methylocella silvestris</name>
    <dbReference type="NCBI Taxonomy" id="199596"/>
    <lineage>
        <taxon>Bacteria</taxon>
        <taxon>Pseudomonadati</taxon>
        <taxon>Pseudomonadota</taxon>
        <taxon>Alphaproteobacteria</taxon>
        <taxon>Hyphomicrobiales</taxon>
        <taxon>Beijerinckiaceae</taxon>
        <taxon>Methylocella</taxon>
    </lineage>
</organism>
<dbReference type="GO" id="GO:0004180">
    <property type="term" value="F:carboxypeptidase activity"/>
    <property type="evidence" value="ECO:0007669"/>
    <property type="project" value="UniProtKB-ARBA"/>
</dbReference>
<evidence type="ECO:0000256" key="3">
    <source>
        <dbReference type="ARBA" id="ARBA00022679"/>
    </source>
</evidence>
<feature type="active site" description="Proton donor/acceptor" evidence="7">
    <location>
        <position position="201"/>
    </location>
</feature>
<dbReference type="Pfam" id="PF01471">
    <property type="entry name" value="PG_binding_1"/>
    <property type="match status" value="1"/>
</dbReference>
<keyword evidence="5 7" id="KW-0573">Peptidoglycan synthesis</keyword>
<protein>
    <recommendedName>
        <fullName evidence="8">L,D-TPase catalytic domain-containing protein</fullName>
    </recommendedName>
</protein>
<dbReference type="InterPro" id="IPR052905">
    <property type="entry name" value="LD-transpeptidase_YkuD-like"/>
</dbReference>
<proteinExistence type="inferred from homology"/>
<dbReference type="GO" id="GO:0009252">
    <property type="term" value="P:peptidoglycan biosynthetic process"/>
    <property type="evidence" value="ECO:0007669"/>
    <property type="project" value="UniProtKB-UniPathway"/>
</dbReference>
<dbReference type="InterPro" id="IPR036366">
    <property type="entry name" value="PGBDSf"/>
</dbReference>
<dbReference type="PANTHER" id="PTHR41533:SF2">
    <property type="entry name" value="BLR7131 PROTEIN"/>
    <property type="match status" value="1"/>
</dbReference>
<evidence type="ECO:0000313" key="9">
    <source>
        <dbReference type="EMBL" id="PNG25089.1"/>
    </source>
</evidence>
<dbReference type="UniPathway" id="UPA00219"/>
<feature type="active site" description="Nucleophile" evidence="7">
    <location>
        <position position="220"/>
    </location>
</feature>
<dbReference type="Gene3D" id="2.40.440.10">
    <property type="entry name" value="L,D-transpeptidase catalytic domain-like"/>
    <property type="match status" value="1"/>
</dbReference>
<keyword evidence="6 7" id="KW-0961">Cell wall biogenesis/degradation</keyword>
<comment type="caution">
    <text evidence="9">The sequence shown here is derived from an EMBL/GenBank/DDBJ whole genome shotgun (WGS) entry which is preliminary data.</text>
</comment>
<comment type="similarity">
    <text evidence="2">Belongs to the YkuD family.</text>
</comment>
<comment type="pathway">
    <text evidence="1 7">Cell wall biogenesis; peptidoglycan biosynthesis.</text>
</comment>
<evidence type="ECO:0000256" key="5">
    <source>
        <dbReference type="ARBA" id="ARBA00022984"/>
    </source>
</evidence>
<accession>A0A2J7TEA6</accession>
<dbReference type="SUPFAM" id="SSF47090">
    <property type="entry name" value="PGBD-like"/>
    <property type="match status" value="1"/>
</dbReference>
<dbReference type="GO" id="GO:0008360">
    <property type="term" value="P:regulation of cell shape"/>
    <property type="evidence" value="ECO:0007669"/>
    <property type="project" value="UniProtKB-UniRule"/>
</dbReference>
<evidence type="ECO:0000256" key="4">
    <source>
        <dbReference type="ARBA" id="ARBA00022960"/>
    </source>
</evidence>
<feature type="domain" description="L,D-TPase catalytic" evidence="8">
    <location>
        <begin position="87"/>
        <end position="246"/>
    </location>
</feature>
<dbReference type="Gene3D" id="1.10.101.10">
    <property type="entry name" value="PGBD-like superfamily/PGBD"/>
    <property type="match status" value="1"/>
</dbReference>
<dbReference type="Pfam" id="PF03734">
    <property type="entry name" value="YkuD"/>
    <property type="match status" value="1"/>
</dbReference>
<dbReference type="InterPro" id="IPR038063">
    <property type="entry name" value="Transpep_catalytic_dom"/>
</dbReference>
<dbReference type="PROSITE" id="PS52029">
    <property type="entry name" value="LD_TPASE"/>
    <property type="match status" value="1"/>
</dbReference>
<evidence type="ECO:0000256" key="6">
    <source>
        <dbReference type="ARBA" id="ARBA00023316"/>
    </source>
</evidence>
<evidence type="ECO:0000313" key="10">
    <source>
        <dbReference type="Proteomes" id="UP000236286"/>
    </source>
</evidence>
<dbReference type="InterPro" id="IPR036365">
    <property type="entry name" value="PGBD-like_sf"/>
</dbReference>
<dbReference type="Proteomes" id="UP000236286">
    <property type="component" value="Unassembled WGS sequence"/>
</dbReference>
<dbReference type="EMBL" id="PDZR01000020">
    <property type="protein sequence ID" value="PNG25089.1"/>
    <property type="molecule type" value="Genomic_DNA"/>
</dbReference>
<evidence type="ECO:0000256" key="2">
    <source>
        <dbReference type="ARBA" id="ARBA00005992"/>
    </source>
</evidence>
<dbReference type="SUPFAM" id="SSF141523">
    <property type="entry name" value="L,D-transpeptidase catalytic domain-like"/>
    <property type="match status" value="1"/>
</dbReference>
<sequence>MRDRRVPLIRSRLSLDGREGEPENLIYDTQVASAVADFQKANGLPGSGQLNARTIALLSGGEQSRVEAEILANMERWRWMPRDMGESRIEVNIPDFEVSVIENGAVVSRNRVVVGKEETPTPVFSNTMQFLIVNPYWTVPQSIIKKEMMPKIAANPNYLHRMGYEAAWKDGKLSVRQPPGERNALGRIKFMFPNDYAVYLHDTPSRALFEQEKRAFSHGCVRVDDPFRFAQTVLGRGWSEERVEKLIGGKERYVHLAKPLPIHLEYFTAKVNEYGQLQLSEDIYGFSRKVRAALGLEGNG</sequence>
<dbReference type="InterPro" id="IPR002477">
    <property type="entry name" value="Peptidoglycan-bd-like"/>
</dbReference>
<gene>
    <name evidence="9" type="ORF">CR492_15670</name>
</gene>
<dbReference type="GO" id="GO:0016740">
    <property type="term" value="F:transferase activity"/>
    <property type="evidence" value="ECO:0007669"/>
    <property type="project" value="UniProtKB-KW"/>
</dbReference>
<keyword evidence="4 7" id="KW-0133">Cell shape</keyword>